<dbReference type="Gene3D" id="1.10.569.10">
    <property type="entry name" value="Aldehyde Ferredoxin Oxidoreductase Protein, subunit A, domain 2"/>
    <property type="match status" value="1"/>
</dbReference>
<dbReference type="InterPro" id="IPR013983">
    <property type="entry name" value="Ald_Fedxn_OxRdtase_N"/>
</dbReference>
<dbReference type="GO" id="GO:0046872">
    <property type="term" value="F:metal ion binding"/>
    <property type="evidence" value="ECO:0007669"/>
    <property type="project" value="UniProtKB-KW"/>
</dbReference>
<evidence type="ECO:0000313" key="10">
    <source>
        <dbReference type="EMBL" id="KPL79859.1"/>
    </source>
</evidence>
<dbReference type="Gene3D" id="1.10.599.10">
    <property type="entry name" value="Aldehyde Ferredoxin Oxidoreductase Protein, subunit A, domain 3"/>
    <property type="match status" value="1"/>
</dbReference>
<dbReference type="SUPFAM" id="SSF48310">
    <property type="entry name" value="Aldehyde ferredoxin oxidoreductase, C-terminal domains"/>
    <property type="match status" value="1"/>
</dbReference>
<evidence type="ECO:0000256" key="7">
    <source>
        <dbReference type="ARBA" id="ARBA00023014"/>
    </source>
</evidence>
<evidence type="ECO:0000256" key="3">
    <source>
        <dbReference type="ARBA" id="ARBA00022485"/>
    </source>
</evidence>
<dbReference type="SMART" id="SM00790">
    <property type="entry name" value="AFOR_N"/>
    <property type="match status" value="1"/>
</dbReference>
<evidence type="ECO:0000256" key="1">
    <source>
        <dbReference type="ARBA" id="ARBA00001966"/>
    </source>
</evidence>
<reference evidence="10 12" key="1">
    <citation type="submission" date="2015-07" db="EMBL/GenBank/DDBJ databases">
        <title>Genome sequence of Levilinea saccharolytica DSM 16555.</title>
        <authorList>
            <person name="Hemp J."/>
            <person name="Ward L.M."/>
            <person name="Pace L.A."/>
            <person name="Fischer W.W."/>
        </authorList>
    </citation>
    <scope>NUCLEOTIDE SEQUENCE [LARGE SCALE GENOMIC DNA]</scope>
    <source>
        <strain evidence="10 12">KIBI-1</strain>
    </source>
</reference>
<evidence type="ECO:0000256" key="5">
    <source>
        <dbReference type="ARBA" id="ARBA00023002"/>
    </source>
</evidence>
<dbReference type="OrthoDB" id="9763894at2"/>
<dbReference type="EMBL" id="LGCM01000045">
    <property type="protein sequence ID" value="KPL79859.1"/>
    <property type="molecule type" value="Genomic_DNA"/>
</dbReference>
<dbReference type="InterPro" id="IPR036021">
    <property type="entry name" value="Tungsten_al_ferr_oxy-like_C"/>
</dbReference>
<evidence type="ECO:0000313" key="11">
    <source>
        <dbReference type="EMBL" id="KPL79860.1"/>
    </source>
</evidence>
<feature type="domain" description="Aldehyde ferredoxin oxidoreductase N-terminal" evidence="9">
    <location>
        <begin position="1"/>
        <end position="215"/>
    </location>
</feature>
<dbReference type="GO" id="GO:0009055">
    <property type="term" value="F:electron transfer activity"/>
    <property type="evidence" value="ECO:0007669"/>
    <property type="project" value="InterPro"/>
</dbReference>
<dbReference type="SUPFAM" id="SSF56228">
    <property type="entry name" value="Aldehyde ferredoxin oxidoreductase, N-terminal domain"/>
    <property type="match status" value="1"/>
</dbReference>
<keyword evidence="7" id="KW-0411">Iron-sulfur</keyword>
<evidence type="ECO:0000313" key="12">
    <source>
        <dbReference type="Proteomes" id="UP000050501"/>
    </source>
</evidence>
<dbReference type="AlphaFoldDB" id="A0A0P6XC60"/>
<keyword evidence="6" id="KW-0408">Iron</keyword>
<comment type="similarity">
    <text evidence="2">Belongs to the AOR/FOR family.</text>
</comment>
<evidence type="ECO:0000256" key="2">
    <source>
        <dbReference type="ARBA" id="ARBA00011032"/>
    </source>
</evidence>
<keyword evidence="3" id="KW-0004">4Fe-4S</keyword>
<dbReference type="PATRIC" id="fig|229921.5.peg.3580"/>
<dbReference type="GO" id="GO:0051539">
    <property type="term" value="F:4 iron, 4 sulfur cluster binding"/>
    <property type="evidence" value="ECO:0007669"/>
    <property type="project" value="UniProtKB-KW"/>
</dbReference>
<evidence type="ECO:0000259" key="9">
    <source>
        <dbReference type="SMART" id="SM00790"/>
    </source>
</evidence>
<gene>
    <name evidence="10" type="ORF">ADN01_13025</name>
    <name evidence="11" type="ORF">ADN01_13050</name>
</gene>
<dbReference type="InterPro" id="IPR001203">
    <property type="entry name" value="OxRdtase_Ald_Fedxn_C"/>
</dbReference>
<dbReference type="Gene3D" id="3.60.9.10">
    <property type="entry name" value="Aldehyde ferredoxin oxidoreductase, N-terminal domain"/>
    <property type="match status" value="1"/>
</dbReference>
<keyword evidence="12" id="KW-1185">Reference proteome</keyword>
<name>A0A0P6XC60_9CHLR</name>
<organism evidence="10 12">
    <name type="scientific">Levilinea saccharolytica</name>
    <dbReference type="NCBI Taxonomy" id="229921"/>
    <lineage>
        <taxon>Bacteria</taxon>
        <taxon>Bacillati</taxon>
        <taxon>Chloroflexota</taxon>
        <taxon>Anaerolineae</taxon>
        <taxon>Anaerolineales</taxon>
        <taxon>Anaerolineaceae</taxon>
        <taxon>Levilinea</taxon>
    </lineage>
</organism>
<evidence type="ECO:0000256" key="8">
    <source>
        <dbReference type="ARBA" id="ARBA00049934"/>
    </source>
</evidence>
<dbReference type="Proteomes" id="UP000050501">
    <property type="component" value="Unassembled WGS sequence"/>
</dbReference>
<accession>A0A0P6XC60</accession>
<dbReference type="Pfam" id="PF01314">
    <property type="entry name" value="AFOR_C"/>
    <property type="match status" value="1"/>
</dbReference>
<proteinExistence type="inferred from homology"/>
<dbReference type="PANTHER" id="PTHR30038:SF0">
    <property type="entry name" value="TUNGSTEN-CONTAINING ALDEHYDE FERREDOXIN OXIDOREDUCTASE"/>
    <property type="match status" value="1"/>
</dbReference>
<comment type="cofactor">
    <cofactor evidence="8">
        <name>tungstopterin</name>
        <dbReference type="ChEBI" id="CHEBI:30402"/>
    </cofactor>
</comment>
<dbReference type="RefSeq" id="WP_062417347.1">
    <property type="nucleotide sequence ID" value="NZ_DF967974.1"/>
</dbReference>
<keyword evidence="5" id="KW-0560">Oxidoreductase</keyword>
<sequence>MWILRINMTDRTSKWEAVPERFRTLYGRALTSKIVAEEVPPLCHALGPNNKLVFSAGIVTSTPAPTSARISVGCKSPLTGGIKEANAGTSWGPDLASMRIRALIVEGLPQDTDKFWGTFIHWDKDAQKPVVEFFDASEYTGKDVYESYPMIYQRFEGRISIASIGNAGEYGYGNSGIVFNDQAKRPSRYAGRGGVGAVMASKRLKFIVLNEKGSPGVEIVDKALFDEGRKKMIDAIRTHPISKPKGGLNTYGTAVLVNILNEAGGLPTRNFSAGRFDGAPKTAGEAIFETNKERTGKEVYNHACSPGCIIQCSNTLFNPDKSERASCIEYESTWALGANLGVDDLDDIATMVHLCNAYGLDTIETGVTLGVAMEGGVIPFGDSKGAIQLIHEMGKGTPTGKMLGGGAEVAGKLLGVRRVPTVKGQAMPAYEPRAVKGIGITYATTTMGADHTAGYTICPEILGVSGKQDPLSPEGKAALSRAFQATTAFIDSSGHCLFIAFPILDIASGFEGFIQECNGVLGTNWSADDVVAYGAEVLKVERAFNEAAGIKAEADRLPEFMHLEPLPPHNQVFDVPDEALDSVFKEM</sequence>
<comment type="cofactor">
    <cofactor evidence="1">
        <name>[4Fe-4S] cluster</name>
        <dbReference type="ChEBI" id="CHEBI:49883"/>
    </cofactor>
</comment>
<evidence type="ECO:0000256" key="4">
    <source>
        <dbReference type="ARBA" id="ARBA00022723"/>
    </source>
</evidence>
<dbReference type="PANTHER" id="PTHR30038">
    <property type="entry name" value="ALDEHYDE FERREDOXIN OXIDOREDUCTASE"/>
    <property type="match status" value="1"/>
</dbReference>
<dbReference type="EMBL" id="LGCM01000045">
    <property type="protein sequence ID" value="KPL79860.1"/>
    <property type="molecule type" value="Genomic_DNA"/>
</dbReference>
<comment type="caution">
    <text evidence="10">The sequence shown here is derived from an EMBL/GenBank/DDBJ whole genome shotgun (WGS) entry which is preliminary data.</text>
</comment>
<dbReference type="InterPro" id="IPR013984">
    <property type="entry name" value="Ald_Fedxn_OxRdtase_dom2"/>
</dbReference>
<dbReference type="InterPro" id="IPR036503">
    <property type="entry name" value="Ald_Fedxn_OxRdtase_N_sf"/>
</dbReference>
<dbReference type="InterPro" id="IPR051919">
    <property type="entry name" value="W-dependent_AOR"/>
</dbReference>
<keyword evidence="4" id="KW-0479">Metal-binding</keyword>
<dbReference type="InterPro" id="IPR013985">
    <property type="entry name" value="Ald_Fedxn_OxRdtase_dom3"/>
</dbReference>
<evidence type="ECO:0000256" key="6">
    <source>
        <dbReference type="ARBA" id="ARBA00023004"/>
    </source>
</evidence>
<dbReference type="STRING" id="229921.ADN01_13025"/>
<dbReference type="Pfam" id="PF02730">
    <property type="entry name" value="AFOR_N"/>
    <property type="match status" value="1"/>
</dbReference>
<protein>
    <submittedName>
        <fullName evidence="10">Aldehyde:ferredoxin oxidoreductase</fullName>
    </submittedName>
</protein>
<dbReference type="GO" id="GO:0016625">
    <property type="term" value="F:oxidoreductase activity, acting on the aldehyde or oxo group of donors, iron-sulfur protein as acceptor"/>
    <property type="evidence" value="ECO:0007669"/>
    <property type="project" value="InterPro"/>
</dbReference>